<evidence type="ECO:0000256" key="7">
    <source>
        <dbReference type="ARBA" id="ARBA00022842"/>
    </source>
</evidence>
<evidence type="ECO:0000256" key="9">
    <source>
        <dbReference type="ARBA" id="ARBA00023137"/>
    </source>
</evidence>
<dbReference type="eggNOG" id="KOG0601">
    <property type="taxonomic scope" value="Eukaryota"/>
</dbReference>
<accession>H3AFV4</accession>
<evidence type="ECO:0000256" key="5">
    <source>
        <dbReference type="ARBA" id="ARBA00022777"/>
    </source>
</evidence>
<dbReference type="EMBL" id="AFYH01025789">
    <property type="status" value="NOT_ANNOTATED_CDS"/>
    <property type="molecule type" value="Genomic_DNA"/>
</dbReference>
<dbReference type="Proteomes" id="UP000008672">
    <property type="component" value="Unassembled WGS sequence"/>
</dbReference>
<dbReference type="SMART" id="SM00220">
    <property type="entry name" value="S_TKc"/>
    <property type="match status" value="1"/>
</dbReference>
<feature type="binding site" evidence="16">
    <location>
        <position position="351"/>
    </location>
    <ligand>
        <name>Mg(2+)</name>
        <dbReference type="ChEBI" id="CHEBI:18420"/>
        <label>1</label>
    </ligand>
</feature>
<protein>
    <recommendedName>
        <fullName evidence="13">Wee1-like protein kinase</fullName>
        <ecNumber evidence="13">2.7.10.2</ecNumber>
    </recommendedName>
</protein>
<dbReference type="Pfam" id="PF00069">
    <property type="entry name" value="Pkinase"/>
    <property type="match status" value="1"/>
</dbReference>
<sequence>KMANLEMSDEVIQRLNFSSGGEDESDGVADWELGGRTPMKIMQSWRVLCQSPSTSPVTPRSSCSLNVSRLGRSLEGESSFHQVDLTLPAGECPGSPLHCTTWRKLRLCDTPNTPKSLLSKVTLPPTPTRFSCRGLRLLRHAAGSAQREVSRAPLVNVNPFTPNSYRETHFKYSGKRKVRTEEDCTSEKQIRQSESGLPPAKQRFVLWENNMVSRYELEFLELEKIGAGEFGSVFKCIKRLDGCLYAIKRSRKPLAGSTDEQLALREVYAHAVLGHHPHVVRYYSAWAEEDHMIIQSEYCNGGSLQDAIADNRNEEQYFEEAELKEILLQVSMGLKYIHSTGLVHLDIKPSNIFICWELQPEELDSDIEDGVSSTNVVYKIGDLGHVTSASNPQVEEGDIRFLANEILQEDYTHLPKADIFALGLTMALAAGAEPLPQNDQAWHHIRKGNLPAVPQKLTNGFTSLLELLIHADPVARPTAAALAKHPALRRAAGKTAAQLRQELNVEKFKTAMLER</sequence>
<comment type="similarity">
    <text evidence="12">Belongs to the protein kinase superfamily. Ser/Thr protein kinase family. GCN2 subfamily.</text>
</comment>
<dbReference type="InParanoid" id="H3AFV4"/>
<keyword evidence="2 13" id="KW-0808">Transferase</keyword>
<dbReference type="EMBL" id="AFYH01025788">
    <property type="status" value="NOT_ANNOTATED_CDS"/>
    <property type="molecule type" value="Genomic_DNA"/>
</dbReference>
<comment type="cofactor">
    <cofactor evidence="16">
        <name>Mg(2+)</name>
        <dbReference type="ChEBI" id="CHEBI:18420"/>
    </cofactor>
    <text evidence="16">Binds 2 magnesium ions per subunit.</text>
</comment>
<comment type="catalytic activity">
    <reaction evidence="13">
        <text>L-tyrosyl-[protein] + ATP = O-phospho-L-tyrosyl-[protein] + ADP + H(+)</text>
        <dbReference type="Rhea" id="RHEA:10596"/>
        <dbReference type="Rhea" id="RHEA-COMP:10136"/>
        <dbReference type="Rhea" id="RHEA-COMP:20101"/>
        <dbReference type="ChEBI" id="CHEBI:15378"/>
        <dbReference type="ChEBI" id="CHEBI:30616"/>
        <dbReference type="ChEBI" id="CHEBI:46858"/>
        <dbReference type="ChEBI" id="CHEBI:61978"/>
        <dbReference type="ChEBI" id="CHEBI:456216"/>
        <dbReference type="EC" id="2.7.10.2"/>
    </reaction>
</comment>
<feature type="active site" description="Proton acceptor" evidence="14">
    <location>
        <position position="346"/>
    </location>
</feature>
<dbReference type="GO" id="GO:0060631">
    <property type="term" value="P:regulation of meiosis I"/>
    <property type="evidence" value="ECO:0007669"/>
    <property type="project" value="TreeGrafter"/>
</dbReference>
<feature type="binding site" evidence="15">
    <location>
        <begin position="225"/>
        <end position="233"/>
    </location>
    <ligand>
        <name>ATP</name>
        <dbReference type="ChEBI" id="CHEBI:30616"/>
    </ligand>
</feature>
<organism evidence="19 20">
    <name type="scientific">Latimeria chalumnae</name>
    <name type="common">Coelacanth</name>
    <dbReference type="NCBI Taxonomy" id="7897"/>
    <lineage>
        <taxon>Eukaryota</taxon>
        <taxon>Metazoa</taxon>
        <taxon>Chordata</taxon>
        <taxon>Craniata</taxon>
        <taxon>Vertebrata</taxon>
        <taxon>Euteleostomi</taxon>
        <taxon>Coelacanthiformes</taxon>
        <taxon>Coelacanthidae</taxon>
        <taxon>Latimeria</taxon>
    </lineage>
</organism>
<dbReference type="PROSITE" id="PS50011">
    <property type="entry name" value="PROTEIN_KINASE_DOM"/>
    <property type="match status" value="1"/>
</dbReference>
<dbReference type="EMBL" id="AFYH01025793">
    <property type="status" value="NOT_ANNOTATED_CDS"/>
    <property type="molecule type" value="Genomic_DNA"/>
</dbReference>
<feature type="domain" description="Protein kinase" evidence="18">
    <location>
        <begin position="219"/>
        <end position="488"/>
    </location>
</feature>
<dbReference type="Gene3D" id="1.10.510.10">
    <property type="entry name" value="Transferase(Phosphotransferase) domain 1"/>
    <property type="match status" value="1"/>
</dbReference>
<dbReference type="InterPro" id="IPR017441">
    <property type="entry name" value="Protein_kinase_ATP_BS"/>
</dbReference>
<name>H3AFV4_LATCH</name>
<evidence type="ECO:0000256" key="13">
    <source>
        <dbReference type="PIRNR" id="PIRNR037281"/>
    </source>
</evidence>
<proteinExistence type="inferred from homology"/>
<dbReference type="FunCoup" id="H3AFV4">
    <property type="interactions" value="742"/>
</dbReference>
<dbReference type="EMBL" id="AFYH01025790">
    <property type="status" value="NOT_ANNOTATED_CDS"/>
    <property type="molecule type" value="Genomic_DNA"/>
</dbReference>
<keyword evidence="8" id="KW-0175">Coiled coil</keyword>
<dbReference type="InterPro" id="IPR011009">
    <property type="entry name" value="Kinase-like_dom_sf"/>
</dbReference>
<keyword evidence="5 13" id="KW-0418">Kinase</keyword>
<evidence type="ECO:0000259" key="18">
    <source>
        <dbReference type="PROSITE" id="PS50011"/>
    </source>
</evidence>
<feature type="binding site" evidence="16">
    <location>
        <position position="382"/>
    </location>
    <ligand>
        <name>Mg(2+)</name>
        <dbReference type="ChEBI" id="CHEBI:18420"/>
        <label>1</label>
    </ligand>
</feature>
<evidence type="ECO:0000256" key="4">
    <source>
        <dbReference type="ARBA" id="ARBA00022741"/>
    </source>
</evidence>
<evidence type="ECO:0000256" key="17">
    <source>
        <dbReference type="PROSITE-ProRule" id="PRU10141"/>
    </source>
</evidence>
<dbReference type="FunFam" id="3.30.200.20:FF:000115">
    <property type="entry name" value="Wee1-like kinase 2"/>
    <property type="match status" value="1"/>
</dbReference>
<dbReference type="EMBL" id="AFYH01025791">
    <property type="status" value="NOT_ANNOTATED_CDS"/>
    <property type="molecule type" value="Genomic_DNA"/>
</dbReference>
<evidence type="ECO:0000256" key="3">
    <source>
        <dbReference type="ARBA" id="ARBA00022723"/>
    </source>
</evidence>
<evidence type="ECO:0000256" key="10">
    <source>
        <dbReference type="ARBA" id="ARBA00023242"/>
    </source>
</evidence>
<dbReference type="SUPFAM" id="SSF56112">
    <property type="entry name" value="Protein kinase-like (PK-like)"/>
    <property type="match status" value="1"/>
</dbReference>
<dbReference type="PROSITE" id="PS00107">
    <property type="entry name" value="PROTEIN_KINASE_ATP"/>
    <property type="match status" value="1"/>
</dbReference>
<dbReference type="GO" id="GO:0000278">
    <property type="term" value="P:mitotic cell cycle"/>
    <property type="evidence" value="ECO:0007669"/>
    <property type="project" value="InterPro"/>
</dbReference>
<keyword evidence="4 13" id="KW-0547">Nucleotide-binding</keyword>
<dbReference type="GeneTree" id="ENSGT00940000158803"/>
<evidence type="ECO:0000313" key="19">
    <source>
        <dbReference type="Ensembl" id="ENSLACP00000008525.1"/>
    </source>
</evidence>
<keyword evidence="6 13" id="KW-0067">ATP-binding</keyword>
<evidence type="ECO:0000256" key="2">
    <source>
        <dbReference type="ARBA" id="ARBA00022679"/>
    </source>
</evidence>
<reference evidence="19" key="2">
    <citation type="submission" date="2025-08" db="UniProtKB">
        <authorList>
            <consortium name="Ensembl"/>
        </authorList>
    </citation>
    <scope>IDENTIFICATION</scope>
</reference>
<comment type="similarity">
    <text evidence="13">Belongs to the protein kinase superfamily. Ser/Thr protein kinase family. WEE1 subfamily.</text>
</comment>
<dbReference type="STRING" id="7897.ENSLACP00000008525"/>
<evidence type="ECO:0000313" key="20">
    <source>
        <dbReference type="Proteomes" id="UP000008672"/>
    </source>
</evidence>
<evidence type="ECO:0000256" key="12">
    <source>
        <dbReference type="ARBA" id="ARBA00037982"/>
    </source>
</evidence>
<keyword evidence="20" id="KW-1185">Reference proteome</keyword>
<dbReference type="InterPro" id="IPR017164">
    <property type="entry name" value="Wee1-like_protein_kinase"/>
</dbReference>
<keyword evidence="11" id="KW-0469">Meiosis</keyword>
<keyword evidence="7 16" id="KW-0460">Magnesium</keyword>
<feature type="binding site" evidence="15 17">
    <location>
        <position position="248"/>
    </location>
    <ligand>
        <name>ATP</name>
        <dbReference type="ChEBI" id="CHEBI:30616"/>
    </ligand>
</feature>
<keyword evidence="3 13" id="KW-0479">Metal-binding</keyword>
<evidence type="ECO:0000256" key="16">
    <source>
        <dbReference type="PIRSR" id="PIRSR037281-3"/>
    </source>
</evidence>
<dbReference type="Gene3D" id="3.30.200.20">
    <property type="entry name" value="Phosphorylase Kinase, domain 1"/>
    <property type="match status" value="1"/>
</dbReference>
<dbReference type="InterPro" id="IPR050339">
    <property type="entry name" value="CC_SR_Kinase"/>
</dbReference>
<evidence type="ECO:0000256" key="6">
    <source>
        <dbReference type="ARBA" id="ARBA00022840"/>
    </source>
</evidence>
<dbReference type="PANTHER" id="PTHR11042:SF75">
    <property type="entry name" value="WEE1-LIKE PROTEIN KINASE 2"/>
    <property type="match status" value="1"/>
</dbReference>
<dbReference type="PANTHER" id="PTHR11042">
    <property type="entry name" value="EUKARYOTIC TRANSLATION INITIATION FACTOR 2-ALPHA KINASE EIF2-ALPHA KINASE -RELATED"/>
    <property type="match status" value="1"/>
</dbReference>
<evidence type="ECO:0000256" key="11">
    <source>
        <dbReference type="ARBA" id="ARBA00023254"/>
    </source>
</evidence>
<dbReference type="EMBL" id="AFYH01025792">
    <property type="status" value="NOT_ANNOTATED_CDS"/>
    <property type="molecule type" value="Genomic_DNA"/>
</dbReference>
<dbReference type="GO" id="GO:0051321">
    <property type="term" value="P:meiotic cell cycle"/>
    <property type="evidence" value="ECO:0007669"/>
    <property type="project" value="UniProtKB-KW"/>
</dbReference>
<dbReference type="GO" id="GO:0005737">
    <property type="term" value="C:cytoplasm"/>
    <property type="evidence" value="ECO:0007669"/>
    <property type="project" value="TreeGrafter"/>
</dbReference>
<gene>
    <name evidence="19" type="primary">WEE2</name>
</gene>
<dbReference type="PROSITE" id="PS00108">
    <property type="entry name" value="PROTEIN_KINASE_ST"/>
    <property type="match status" value="1"/>
</dbReference>
<dbReference type="InterPro" id="IPR008271">
    <property type="entry name" value="Ser/Thr_kinase_AS"/>
</dbReference>
<dbReference type="GO" id="GO:0000287">
    <property type="term" value="F:magnesium ion binding"/>
    <property type="evidence" value="ECO:0007669"/>
    <property type="project" value="InterPro"/>
</dbReference>
<reference evidence="20" key="1">
    <citation type="submission" date="2011-08" db="EMBL/GenBank/DDBJ databases">
        <title>The draft genome of Latimeria chalumnae.</title>
        <authorList>
            <person name="Di Palma F."/>
            <person name="Alfoldi J."/>
            <person name="Johnson J."/>
            <person name="Berlin A."/>
            <person name="Gnerre S."/>
            <person name="Jaffe D."/>
            <person name="MacCallum I."/>
            <person name="Young S."/>
            <person name="Walker B.J."/>
            <person name="Lander E."/>
            <person name="Lindblad-Toh K."/>
        </authorList>
    </citation>
    <scope>NUCLEOTIDE SEQUENCE [LARGE SCALE GENOMIC DNA]</scope>
    <source>
        <strain evidence="20">Wild caught</strain>
    </source>
</reference>
<evidence type="ECO:0000256" key="8">
    <source>
        <dbReference type="ARBA" id="ARBA00023054"/>
    </source>
</evidence>
<evidence type="ECO:0000256" key="14">
    <source>
        <dbReference type="PIRSR" id="PIRSR037281-1"/>
    </source>
</evidence>
<dbReference type="Ensembl" id="ENSLACT00000008593.1">
    <property type="protein sequence ID" value="ENSLACP00000008525.1"/>
    <property type="gene ID" value="ENSLACG00000007544.1"/>
</dbReference>
<dbReference type="GO" id="GO:0005634">
    <property type="term" value="C:nucleus"/>
    <property type="evidence" value="ECO:0007669"/>
    <property type="project" value="UniProtKB-SubCell"/>
</dbReference>
<dbReference type="PIRSF" id="PIRSF037281">
    <property type="entry name" value="Wee1-like_protein_kinase"/>
    <property type="match status" value="1"/>
</dbReference>
<dbReference type="EMBL" id="AFYH01025787">
    <property type="status" value="NOT_ANNOTATED_CDS"/>
    <property type="molecule type" value="Genomic_DNA"/>
</dbReference>
<dbReference type="OMA" id="PLKDEMT"/>
<reference evidence="19" key="3">
    <citation type="submission" date="2025-09" db="UniProtKB">
        <authorList>
            <consortium name="Ensembl"/>
        </authorList>
    </citation>
    <scope>IDENTIFICATION</scope>
</reference>
<dbReference type="InterPro" id="IPR000719">
    <property type="entry name" value="Prot_kinase_dom"/>
</dbReference>
<evidence type="ECO:0000256" key="1">
    <source>
        <dbReference type="ARBA" id="ARBA00004123"/>
    </source>
</evidence>
<dbReference type="GO" id="GO:0004715">
    <property type="term" value="F:non-membrane spanning protein tyrosine kinase activity"/>
    <property type="evidence" value="ECO:0007669"/>
    <property type="project" value="UniProtKB-UniRule"/>
</dbReference>
<keyword evidence="9 13" id="KW-0829">Tyrosine-protein kinase</keyword>
<dbReference type="AlphaFoldDB" id="H3AFV4"/>
<evidence type="ECO:0000256" key="15">
    <source>
        <dbReference type="PIRSR" id="PIRSR037281-2"/>
    </source>
</evidence>
<comment type="subcellular location">
    <subcellularLocation>
        <location evidence="1 13">Nucleus</location>
    </subcellularLocation>
</comment>
<dbReference type="FunFam" id="1.10.510.10:FF:000217">
    <property type="entry name" value="Wee1-like protein kinase"/>
    <property type="match status" value="1"/>
</dbReference>
<dbReference type="HOGENOM" id="CLU_000288_25_1_1"/>
<dbReference type="GO" id="GO:0005524">
    <property type="term" value="F:ATP binding"/>
    <property type="evidence" value="ECO:0007669"/>
    <property type="project" value="UniProtKB-UniRule"/>
</dbReference>
<keyword evidence="10 13" id="KW-0539">Nucleus</keyword>
<dbReference type="EC" id="2.7.10.2" evidence="13"/>